<comment type="subcellular location">
    <subcellularLocation>
        <location evidence="1">Nucleus</location>
    </subcellularLocation>
</comment>
<keyword evidence="6" id="KW-0539">Nucleus</keyword>
<keyword evidence="4" id="KW-0805">Transcription regulation</keyword>
<keyword evidence="9" id="KW-1185">Reference proteome</keyword>
<evidence type="ECO:0000313" key="9">
    <source>
        <dbReference type="Proteomes" id="UP001491310"/>
    </source>
</evidence>
<evidence type="ECO:0000256" key="3">
    <source>
        <dbReference type="ARBA" id="ARBA00022491"/>
    </source>
</evidence>
<comment type="similarity">
    <text evidence="2">Belongs to the NELF-D family.</text>
</comment>
<keyword evidence="3" id="KW-0678">Repressor</keyword>
<accession>A0ABR2YRZ5</accession>
<dbReference type="InterPro" id="IPR006942">
    <property type="entry name" value="TH1"/>
</dbReference>
<evidence type="ECO:0000313" key="8">
    <source>
        <dbReference type="EMBL" id="KAK9909351.1"/>
    </source>
</evidence>
<dbReference type="EMBL" id="JALJOT010000006">
    <property type="protein sequence ID" value="KAK9909351.1"/>
    <property type="molecule type" value="Genomic_DNA"/>
</dbReference>
<protein>
    <submittedName>
        <fullName evidence="8">Uncharacterized protein</fullName>
    </submittedName>
</protein>
<dbReference type="PANTHER" id="PTHR12144:SF0">
    <property type="entry name" value="NEGATIVE ELONGATION FACTOR C_D"/>
    <property type="match status" value="1"/>
</dbReference>
<evidence type="ECO:0000256" key="7">
    <source>
        <dbReference type="SAM" id="MobiDB-lite"/>
    </source>
</evidence>
<dbReference type="Proteomes" id="UP001491310">
    <property type="component" value="Unassembled WGS sequence"/>
</dbReference>
<dbReference type="PANTHER" id="PTHR12144">
    <property type="entry name" value="NEGATIVE ELONGATION FACTOR D"/>
    <property type="match status" value="1"/>
</dbReference>
<organism evidence="8 9">
    <name type="scientific">Coccomyxa subellipsoidea</name>
    <dbReference type="NCBI Taxonomy" id="248742"/>
    <lineage>
        <taxon>Eukaryota</taxon>
        <taxon>Viridiplantae</taxon>
        <taxon>Chlorophyta</taxon>
        <taxon>core chlorophytes</taxon>
        <taxon>Trebouxiophyceae</taxon>
        <taxon>Trebouxiophyceae incertae sedis</taxon>
        <taxon>Coccomyxaceae</taxon>
        <taxon>Coccomyxa</taxon>
    </lineage>
</organism>
<gene>
    <name evidence="8" type="ORF">WJX75_000889</name>
</gene>
<evidence type="ECO:0000256" key="1">
    <source>
        <dbReference type="ARBA" id="ARBA00004123"/>
    </source>
</evidence>
<evidence type="ECO:0000256" key="5">
    <source>
        <dbReference type="ARBA" id="ARBA00023163"/>
    </source>
</evidence>
<keyword evidence="5" id="KW-0804">Transcription</keyword>
<sequence>MLSDSYAGYAQMASLVVDWTRNLQDIDESAGESATIAAFDEAFFLRELAKELFDPDKFSGVFTSGGSGPPRWLDGPSGLTADREGRQLIYELSAKHRNCLLLNYAIQRILHAGHENEVASVGPSLASYFGVFHRLMANRLKEVAQADADRVDSLAAELKETCCQGQHTYVHAQQILTEVGQHPRGTRFRRLSQELEAHAAAQRGAIVWQMHAWFAAKSSSGSEAAAETAVAQLLSAAEAQRQGQPEKGKAVWRPTAQLGNRGGPAGPNQAVQRLHALYTAEYPPAIKSIRHPQVFKVLLDGLFTSGAQLSHEDEAAHVELLALAAAAVDDRPGGKLDLEDLEPTKVALQQAYAVAQSAAMGVRFGPREQAQAEAAAQCAVAAAGLLRAMAAPLGSVQYWREYHGSAAPAFLTLLSLIIPQQPALSSQAVDIIAAALKALGNAKPDIARALLELGVAVLATGEVMRVLSRAEQWAKTADPSLVRHFIFCVLAAVSPPYSSQFASPLIRLMQASGVKRSRAGVRKGQRVEQLEEFAAACAHVDFRPPLSAKQAAFLHTLQAERLY</sequence>
<proteinExistence type="inferred from homology"/>
<evidence type="ECO:0000256" key="2">
    <source>
        <dbReference type="ARBA" id="ARBA00005726"/>
    </source>
</evidence>
<reference evidence="8 9" key="1">
    <citation type="journal article" date="2024" name="Nat. Commun.">
        <title>Phylogenomics reveals the evolutionary origins of lichenization in chlorophyte algae.</title>
        <authorList>
            <person name="Puginier C."/>
            <person name="Libourel C."/>
            <person name="Otte J."/>
            <person name="Skaloud P."/>
            <person name="Haon M."/>
            <person name="Grisel S."/>
            <person name="Petersen M."/>
            <person name="Berrin J.G."/>
            <person name="Delaux P.M."/>
            <person name="Dal Grande F."/>
            <person name="Keller J."/>
        </authorList>
    </citation>
    <scope>NUCLEOTIDE SEQUENCE [LARGE SCALE GENOMIC DNA]</scope>
    <source>
        <strain evidence="8 9">SAG 216-7</strain>
    </source>
</reference>
<evidence type="ECO:0000256" key="4">
    <source>
        <dbReference type="ARBA" id="ARBA00023015"/>
    </source>
</evidence>
<dbReference type="Pfam" id="PF04858">
    <property type="entry name" value="TH1"/>
    <property type="match status" value="1"/>
</dbReference>
<name>A0ABR2YRZ5_9CHLO</name>
<feature type="region of interest" description="Disordered" evidence="7">
    <location>
        <begin position="237"/>
        <end position="268"/>
    </location>
</feature>
<comment type="caution">
    <text evidence="8">The sequence shown here is derived from an EMBL/GenBank/DDBJ whole genome shotgun (WGS) entry which is preliminary data.</text>
</comment>
<evidence type="ECO:0000256" key="6">
    <source>
        <dbReference type="ARBA" id="ARBA00023242"/>
    </source>
</evidence>